<dbReference type="Proteomes" id="UP000838160">
    <property type="component" value="Unassembled WGS sequence"/>
</dbReference>
<evidence type="ECO:0000313" key="6">
    <source>
        <dbReference type="EMBL" id="CAH0525164.1"/>
    </source>
</evidence>
<name>A0ABN8DHL5_9VIBR</name>
<organism evidence="6 7">
    <name type="scientific">Vibrio hippocampi</name>
    <dbReference type="NCBI Taxonomy" id="654686"/>
    <lineage>
        <taxon>Bacteria</taxon>
        <taxon>Pseudomonadati</taxon>
        <taxon>Pseudomonadota</taxon>
        <taxon>Gammaproteobacteria</taxon>
        <taxon>Vibrionales</taxon>
        <taxon>Vibrionaceae</taxon>
        <taxon>Vibrio</taxon>
    </lineage>
</organism>
<evidence type="ECO:0000256" key="1">
    <source>
        <dbReference type="ARBA" id="ARBA00004514"/>
    </source>
</evidence>
<keyword evidence="2" id="KW-0963">Cytoplasm</keyword>
<evidence type="ECO:0000256" key="3">
    <source>
        <dbReference type="ARBA" id="ARBA00022795"/>
    </source>
</evidence>
<dbReference type="RefSeq" id="WP_237483857.1">
    <property type="nucleotide sequence ID" value="NZ_CAKLCM010000002.1"/>
</dbReference>
<keyword evidence="4" id="KW-0143">Chaperone</keyword>
<protein>
    <recommendedName>
        <fullName evidence="5">Flagellar protein FliT</fullName>
    </recommendedName>
</protein>
<keyword evidence="7" id="KW-1185">Reference proteome</keyword>
<proteinExistence type="predicted"/>
<accession>A0ABN8DHL5</accession>
<dbReference type="EMBL" id="CAKLCM010000002">
    <property type="protein sequence ID" value="CAH0525164.1"/>
    <property type="molecule type" value="Genomic_DNA"/>
</dbReference>
<sequence>MNDELKQRIAALCDLDRQLFDLLQKNELETEEITHLVDKRQQHIHYLIAFGEQHADLKQTSQWLQIVKSTQQISELMQSKTQQLGLTLQKVRHGNKSIKQYQKFI</sequence>
<evidence type="ECO:0000313" key="7">
    <source>
        <dbReference type="Proteomes" id="UP000838160"/>
    </source>
</evidence>
<comment type="subcellular location">
    <subcellularLocation>
        <location evidence="1">Cytoplasm</location>
        <location evidence="1">Cytosol</location>
    </subcellularLocation>
</comment>
<comment type="caution">
    <text evidence="6">The sequence shown here is derived from an EMBL/GenBank/DDBJ whole genome shotgun (WGS) entry which is preliminary data.</text>
</comment>
<evidence type="ECO:0000256" key="2">
    <source>
        <dbReference type="ARBA" id="ARBA00022490"/>
    </source>
</evidence>
<reference evidence="6" key="1">
    <citation type="submission" date="2021-12" db="EMBL/GenBank/DDBJ databases">
        <authorList>
            <person name="Rodrigo-Torres L."/>
            <person name="Arahal R. D."/>
            <person name="Lucena T."/>
        </authorList>
    </citation>
    <scope>NUCLEOTIDE SEQUENCE</scope>
    <source>
        <strain evidence="6">CECT 8226</strain>
    </source>
</reference>
<keyword evidence="3" id="KW-1005">Bacterial flagellum biogenesis</keyword>
<evidence type="ECO:0000256" key="4">
    <source>
        <dbReference type="ARBA" id="ARBA00023186"/>
    </source>
</evidence>
<evidence type="ECO:0000256" key="5">
    <source>
        <dbReference type="ARBA" id="ARBA00093797"/>
    </source>
</evidence>
<dbReference type="Pfam" id="PF05400">
    <property type="entry name" value="FliT"/>
    <property type="match status" value="1"/>
</dbReference>
<dbReference type="InterPro" id="IPR008622">
    <property type="entry name" value="FliT"/>
</dbReference>
<gene>
    <name evidence="6" type="ORF">VHP8226_00831</name>
</gene>